<dbReference type="PANTHER" id="PTHR43809:SF1">
    <property type="entry name" value="NITRITE REDUCTASE (NADH) LARGE SUBUNIT"/>
    <property type="match status" value="1"/>
</dbReference>
<dbReference type="GO" id="GO:0016491">
    <property type="term" value="F:oxidoreductase activity"/>
    <property type="evidence" value="ECO:0007669"/>
    <property type="project" value="UniProtKB-KW"/>
</dbReference>
<organism evidence="6 7">
    <name type="scientific">Ambispora gerdemannii</name>
    <dbReference type="NCBI Taxonomy" id="144530"/>
    <lineage>
        <taxon>Eukaryota</taxon>
        <taxon>Fungi</taxon>
        <taxon>Fungi incertae sedis</taxon>
        <taxon>Mucoromycota</taxon>
        <taxon>Glomeromycotina</taxon>
        <taxon>Glomeromycetes</taxon>
        <taxon>Archaeosporales</taxon>
        <taxon>Ambisporaceae</taxon>
        <taxon>Ambispora</taxon>
    </lineage>
</organism>
<accession>A0A9N9C286</accession>
<keyword evidence="4" id="KW-0408">Iron</keyword>
<keyword evidence="7" id="KW-1185">Reference proteome</keyword>
<dbReference type="GO" id="GO:0051536">
    <property type="term" value="F:iron-sulfur cluster binding"/>
    <property type="evidence" value="ECO:0007669"/>
    <property type="project" value="UniProtKB-KW"/>
</dbReference>
<keyword evidence="3" id="KW-0560">Oxidoreductase</keyword>
<proteinExistence type="predicted"/>
<evidence type="ECO:0000256" key="1">
    <source>
        <dbReference type="ARBA" id="ARBA00022617"/>
    </source>
</evidence>
<evidence type="ECO:0000256" key="2">
    <source>
        <dbReference type="ARBA" id="ARBA00022723"/>
    </source>
</evidence>
<dbReference type="OrthoDB" id="432169at2759"/>
<dbReference type="Proteomes" id="UP000789831">
    <property type="component" value="Unassembled WGS sequence"/>
</dbReference>
<dbReference type="EMBL" id="CAJVPL010001758">
    <property type="protein sequence ID" value="CAG8586261.1"/>
    <property type="molecule type" value="Genomic_DNA"/>
</dbReference>
<sequence>MNNDEYLRRVIIDEHLSICAEDMSRLLNTYQCEWTSVIKDPACRTQFKQITNTEDIQPSIEFITERGQRLIGSKNFVD</sequence>
<dbReference type="InterPro" id="IPR052034">
    <property type="entry name" value="NasD-like"/>
</dbReference>
<dbReference type="AlphaFoldDB" id="A0A9N9C286"/>
<keyword evidence="1" id="KW-0349">Heme</keyword>
<name>A0A9N9C286_9GLOM</name>
<keyword evidence="5" id="KW-0411">Iron-sulfur</keyword>
<comment type="caution">
    <text evidence="6">The sequence shown here is derived from an EMBL/GenBank/DDBJ whole genome shotgun (WGS) entry which is preliminary data.</text>
</comment>
<keyword evidence="2" id="KW-0479">Metal-binding</keyword>
<reference evidence="6" key="1">
    <citation type="submission" date="2021-06" db="EMBL/GenBank/DDBJ databases">
        <authorList>
            <person name="Kallberg Y."/>
            <person name="Tangrot J."/>
            <person name="Rosling A."/>
        </authorList>
    </citation>
    <scope>NUCLEOTIDE SEQUENCE</scope>
    <source>
        <strain evidence="6">MT106</strain>
    </source>
</reference>
<gene>
    <name evidence="6" type="ORF">AGERDE_LOCUS8379</name>
</gene>
<protein>
    <submittedName>
        <fullName evidence="6">6746_t:CDS:1</fullName>
    </submittedName>
</protein>
<evidence type="ECO:0000313" key="6">
    <source>
        <dbReference type="EMBL" id="CAG8586261.1"/>
    </source>
</evidence>
<evidence type="ECO:0000256" key="4">
    <source>
        <dbReference type="ARBA" id="ARBA00023004"/>
    </source>
</evidence>
<dbReference type="GO" id="GO:0046872">
    <property type="term" value="F:metal ion binding"/>
    <property type="evidence" value="ECO:0007669"/>
    <property type="project" value="UniProtKB-KW"/>
</dbReference>
<evidence type="ECO:0000313" key="7">
    <source>
        <dbReference type="Proteomes" id="UP000789831"/>
    </source>
</evidence>
<dbReference type="PANTHER" id="PTHR43809">
    <property type="entry name" value="NITRITE REDUCTASE (NADH) LARGE SUBUNIT"/>
    <property type="match status" value="1"/>
</dbReference>
<evidence type="ECO:0000256" key="5">
    <source>
        <dbReference type="ARBA" id="ARBA00023014"/>
    </source>
</evidence>
<evidence type="ECO:0000256" key="3">
    <source>
        <dbReference type="ARBA" id="ARBA00023002"/>
    </source>
</evidence>